<evidence type="ECO:0000313" key="11">
    <source>
        <dbReference type="Proteomes" id="UP000467840"/>
    </source>
</evidence>
<sequence>MTVVAMSSSLSSSSLSKKKSLSSSSDDDHSDQLRRGPWTLEEDNLLVHYIARDGEGRWNLLAKRADLPLPPPPPQQLPQEVSGYHQEHLDHNSDSEHTSNSCISSTESMNFSQISQLSEYPNSPFHGMGTFQKDCYYVDIGCNNMETMALATLSVPAGEFQNPLCDPHVAESNWVGCDFGGNIWSMDEFMAI</sequence>
<evidence type="ECO:0000256" key="7">
    <source>
        <dbReference type="SAM" id="MobiDB-lite"/>
    </source>
</evidence>
<comment type="caution">
    <text evidence="10">The sequence shown here is derived from an EMBL/GenBank/DDBJ whole genome shotgun (WGS) entry which is preliminary data.</text>
</comment>
<evidence type="ECO:0000259" key="8">
    <source>
        <dbReference type="PROSITE" id="PS50090"/>
    </source>
</evidence>
<organism evidence="10 11">
    <name type="scientific">Hevea brasiliensis</name>
    <name type="common">Para rubber tree</name>
    <name type="synonym">Siphonia brasiliensis</name>
    <dbReference type="NCBI Taxonomy" id="3981"/>
    <lineage>
        <taxon>Eukaryota</taxon>
        <taxon>Viridiplantae</taxon>
        <taxon>Streptophyta</taxon>
        <taxon>Embryophyta</taxon>
        <taxon>Tracheophyta</taxon>
        <taxon>Spermatophyta</taxon>
        <taxon>Magnoliopsida</taxon>
        <taxon>eudicotyledons</taxon>
        <taxon>Gunneridae</taxon>
        <taxon>Pentapetalae</taxon>
        <taxon>rosids</taxon>
        <taxon>fabids</taxon>
        <taxon>Malpighiales</taxon>
        <taxon>Euphorbiaceae</taxon>
        <taxon>Crotonoideae</taxon>
        <taxon>Micrandreae</taxon>
        <taxon>Hevea</taxon>
    </lineage>
</organism>
<comment type="subcellular location">
    <subcellularLocation>
        <location evidence="1">Nucleus</location>
    </subcellularLocation>
</comment>
<keyword evidence="5" id="KW-0804">Transcription</keyword>
<dbReference type="GO" id="GO:0003700">
    <property type="term" value="F:DNA-binding transcription factor activity"/>
    <property type="evidence" value="ECO:0007669"/>
    <property type="project" value="InterPro"/>
</dbReference>
<dbReference type="Gene3D" id="1.10.10.60">
    <property type="entry name" value="Homeodomain-like"/>
    <property type="match status" value="1"/>
</dbReference>
<dbReference type="Pfam" id="PF00249">
    <property type="entry name" value="Myb_DNA-binding"/>
    <property type="match status" value="1"/>
</dbReference>
<keyword evidence="6" id="KW-0539">Nucleus</keyword>
<proteinExistence type="predicted"/>
<keyword evidence="2" id="KW-0677">Repeat</keyword>
<dbReference type="GO" id="GO:0043565">
    <property type="term" value="F:sequence-specific DNA binding"/>
    <property type="evidence" value="ECO:0007669"/>
    <property type="project" value="InterPro"/>
</dbReference>
<evidence type="ECO:0000256" key="2">
    <source>
        <dbReference type="ARBA" id="ARBA00022737"/>
    </source>
</evidence>
<dbReference type="PANTHER" id="PTHR45675">
    <property type="entry name" value="MYB TRANSCRIPTION FACTOR-RELATED-RELATED"/>
    <property type="match status" value="1"/>
</dbReference>
<accession>A0A6A6LF30</accession>
<protein>
    <submittedName>
        <fullName evidence="10">Uncharacterized protein</fullName>
    </submittedName>
</protein>
<name>A0A6A6LF30_HEVBR</name>
<evidence type="ECO:0000256" key="1">
    <source>
        <dbReference type="ARBA" id="ARBA00004123"/>
    </source>
</evidence>
<evidence type="ECO:0000256" key="3">
    <source>
        <dbReference type="ARBA" id="ARBA00023015"/>
    </source>
</evidence>
<reference evidence="10 11" key="1">
    <citation type="journal article" date="2020" name="Mol. Plant">
        <title>The Chromosome-Based Rubber Tree Genome Provides New Insights into Spurge Genome Evolution and Rubber Biosynthesis.</title>
        <authorList>
            <person name="Liu J."/>
            <person name="Shi C."/>
            <person name="Shi C.C."/>
            <person name="Li W."/>
            <person name="Zhang Q.J."/>
            <person name="Zhang Y."/>
            <person name="Li K."/>
            <person name="Lu H.F."/>
            <person name="Shi C."/>
            <person name="Zhu S.T."/>
            <person name="Xiao Z.Y."/>
            <person name="Nan H."/>
            <person name="Yue Y."/>
            <person name="Zhu X.G."/>
            <person name="Wu Y."/>
            <person name="Hong X.N."/>
            <person name="Fan G.Y."/>
            <person name="Tong Y."/>
            <person name="Zhang D."/>
            <person name="Mao C.L."/>
            <person name="Liu Y.L."/>
            <person name="Hao S.J."/>
            <person name="Liu W.Q."/>
            <person name="Lv M.Q."/>
            <person name="Zhang H.B."/>
            <person name="Liu Y."/>
            <person name="Hu-Tang G.R."/>
            <person name="Wang J.P."/>
            <person name="Wang J.H."/>
            <person name="Sun Y.H."/>
            <person name="Ni S.B."/>
            <person name="Chen W.B."/>
            <person name="Zhang X.C."/>
            <person name="Jiao Y.N."/>
            <person name="Eichler E.E."/>
            <person name="Li G.H."/>
            <person name="Liu X."/>
            <person name="Gao L.Z."/>
        </authorList>
    </citation>
    <scope>NUCLEOTIDE SEQUENCE [LARGE SCALE GENOMIC DNA]</scope>
    <source>
        <strain evidence="11">cv. GT1</strain>
        <tissue evidence="10">Leaf</tissue>
    </source>
</reference>
<dbReference type="EMBL" id="JAAGAX010000011">
    <property type="protein sequence ID" value="KAF2298713.1"/>
    <property type="molecule type" value="Genomic_DNA"/>
</dbReference>
<keyword evidence="3" id="KW-0805">Transcription regulation</keyword>
<evidence type="ECO:0000259" key="9">
    <source>
        <dbReference type="PROSITE" id="PS51294"/>
    </source>
</evidence>
<dbReference type="InterPro" id="IPR001005">
    <property type="entry name" value="SANT/Myb"/>
</dbReference>
<dbReference type="InterPro" id="IPR044676">
    <property type="entry name" value="EOBI/EOBII-like_plant"/>
</dbReference>
<gene>
    <name evidence="10" type="ORF">GH714_025702</name>
</gene>
<evidence type="ECO:0000256" key="5">
    <source>
        <dbReference type="ARBA" id="ARBA00023163"/>
    </source>
</evidence>
<dbReference type="GO" id="GO:0005634">
    <property type="term" value="C:nucleus"/>
    <property type="evidence" value="ECO:0007669"/>
    <property type="project" value="UniProtKB-SubCell"/>
</dbReference>
<evidence type="ECO:0000256" key="4">
    <source>
        <dbReference type="ARBA" id="ARBA00023125"/>
    </source>
</evidence>
<evidence type="ECO:0000313" key="10">
    <source>
        <dbReference type="EMBL" id="KAF2298713.1"/>
    </source>
</evidence>
<feature type="region of interest" description="Disordered" evidence="7">
    <location>
        <begin position="1"/>
        <end position="35"/>
    </location>
</feature>
<evidence type="ECO:0000256" key="6">
    <source>
        <dbReference type="ARBA" id="ARBA00023242"/>
    </source>
</evidence>
<dbReference type="InterPro" id="IPR009057">
    <property type="entry name" value="Homeodomain-like_sf"/>
</dbReference>
<dbReference type="AlphaFoldDB" id="A0A6A6LF30"/>
<dbReference type="CDD" id="cd00167">
    <property type="entry name" value="SANT"/>
    <property type="match status" value="1"/>
</dbReference>
<dbReference type="PANTHER" id="PTHR45675:SF117">
    <property type="entry name" value="MYB-RELATED PROTEIN MYBAS2-LIKE"/>
    <property type="match status" value="1"/>
</dbReference>
<dbReference type="SUPFAM" id="SSF46689">
    <property type="entry name" value="Homeodomain-like"/>
    <property type="match status" value="1"/>
</dbReference>
<dbReference type="PROSITE" id="PS50090">
    <property type="entry name" value="MYB_LIKE"/>
    <property type="match status" value="1"/>
</dbReference>
<dbReference type="InterPro" id="IPR017930">
    <property type="entry name" value="Myb_dom"/>
</dbReference>
<keyword evidence="11" id="KW-1185">Reference proteome</keyword>
<dbReference type="Proteomes" id="UP000467840">
    <property type="component" value="Chromosome 1"/>
</dbReference>
<dbReference type="PROSITE" id="PS51294">
    <property type="entry name" value="HTH_MYB"/>
    <property type="match status" value="1"/>
</dbReference>
<keyword evidence="4" id="KW-0238">DNA-binding</keyword>
<feature type="domain" description="HTH myb-type" evidence="9">
    <location>
        <begin position="30"/>
        <end position="64"/>
    </location>
</feature>
<feature type="domain" description="Myb-like" evidence="8">
    <location>
        <begin position="30"/>
        <end position="89"/>
    </location>
</feature>